<protein>
    <submittedName>
        <fullName evidence="3">Uncharacterized protein LOC116408867</fullName>
    </submittedName>
</protein>
<evidence type="ECO:0000256" key="1">
    <source>
        <dbReference type="SAM" id="MobiDB-lite"/>
    </source>
</evidence>
<evidence type="ECO:0000313" key="2">
    <source>
        <dbReference type="Proteomes" id="UP000008143"/>
    </source>
</evidence>
<sequence>MRNGGGRQSQHHLGLYPVFPGGGGNPRPRRAGEYRYPKVPTHGGQPRRSRGDKHWEKDDPCYVVGEYYDDEEDDYDIVDFFPASSQRYRQRRPESRMCYVNNGVPSFYFRNREEEESWIQWRKERELRREGEECSSRGLEGEGRASASADGRTTQKKDKVPGATVAAMAGGNTTCNILIIGHSFIFWASRHAAGKHLGLPEEHMRIAWQGLRGMKWEQFRGRLSKTILKFSFIHLIIVHAGGQ</sequence>
<dbReference type="RefSeq" id="XP_031752867.1">
    <property type="nucleotide sequence ID" value="XM_031897007.1"/>
</dbReference>
<organism evidence="2 3">
    <name type="scientific">Xenopus tropicalis</name>
    <name type="common">Western clawed frog</name>
    <name type="synonym">Silurana tropicalis</name>
    <dbReference type="NCBI Taxonomy" id="8364"/>
    <lineage>
        <taxon>Eukaryota</taxon>
        <taxon>Metazoa</taxon>
        <taxon>Chordata</taxon>
        <taxon>Craniata</taxon>
        <taxon>Vertebrata</taxon>
        <taxon>Euteleostomi</taxon>
        <taxon>Amphibia</taxon>
        <taxon>Batrachia</taxon>
        <taxon>Anura</taxon>
        <taxon>Pipoidea</taxon>
        <taxon>Pipidae</taxon>
        <taxon>Xenopodinae</taxon>
        <taxon>Xenopus</taxon>
        <taxon>Silurana</taxon>
    </lineage>
</organism>
<reference evidence="3" key="1">
    <citation type="submission" date="2025-08" db="UniProtKB">
        <authorList>
            <consortium name="RefSeq"/>
        </authorList>
    </citation>
    <scope>IDENTIFICATION</scope>
    <source>
        <strain evidence="3">Nigerian</strain>
        <tissue evidence="3">Liver and blood</tissue>
    </source>
</reference>
<dbReference type="AGR" id="Xenbase:XB-GENE-29094767"/>
<keyword evidence="2" id="KW-1185">Reference proteome</keyword>
<feature type="region of interest" description="Disordered" evidence="1">
    <location>
        <begin position="1"/>
        <end position="56"/>
    </location>
</feature>
<dbReference type="AlphaFoldDB" id="A0A8J1J4S1"/>
<gene>
    <name evidence="3 4" type="primary">LOC116408867</name>
</gene>
<dbReference type="KEGG" id="xtr:116408867"/>
<dbReference type="OrthoDB" id="10563334at2759"/>
<dbReference type="GeneID" id="116408867"/>
<feature type="compositionally biased region" description="Basic and acidic residues" evidence="1">
    <location>
        <begin position="130"/>
        <end position="143"/>
    </location>
</feature>
<dbReference type="Xenbase" id="XB-GENE-29094767">
    <property type="gene designation" value="LOC116408867"/>
</dbReference>
<dbReference type="Proteomes" id="UP000008143">
    <property type="component" value="Chromosome 2"/>
</dbReference>
<evidence type="ECO:0000313" key="3">
    <source>
        <dbReference type="RefSeq" id="XP_031752867.1"/>
    </source>
</evidence>
<proteinExistence type="predicted"/>
<name>A0A8J1J4S1_XENTR</name>
<feature type="region of interest" description="Disordered" evidence="1">
    <location>
        <begin position="130"/>
        <end position="158"/>
    </location>
</feature>
<accession>A0A8J1J4S1</accession>
<evidence type="ECO:0000313" key="4">
    <source>
        <dbReference type="Xenbase" id="XB-GENE-29094767"/>
    </source>
</evidence>